<dbReference type="InterPro" id="IPR027417">
    <property type="entry name" value="P-loop_NTPase"/>
</dbReference>
<gene>
    <name evidence="3" type="ORF">SAMN04244550_00209</name>
</gene>
<evidence type="ECO:0000259" key="2">
    <source>
        <dbReference type="Pfam" id="PF20441"/>
    </source>
</evidence>
<proteinExistence type="predicted"/>
<reference evidence="3 4" key="1">
    <citation type="submission" date="2016-10" db="EMBL/GenBank/DDBJ databases">
        <authorList>
            <person name="de Groot N.N."/>
        </authorList>
    </citation>
    <scope>NUCLEOTIDE SEQUENCE [LARGE SCALE GENOMIC DNA]</scope>
    <source>
        <strain evidence="4">DSM 938 / 37b4</strain>
    </source>
</reference>
<dbReference type="InterPro" id="IPR046461">
    <property type="entry name" value="TerL_ATPase"/>
</dbReference>
<evidence type="ECO:0000259" key="1">
    <source>
        <dbReference type="Pfam" id="PF03354"/>
    </source>
</evidence>
<feature type="domain" description="Terminase large subunit-like endonuclease" evidence="2">
    <location>
        <begin position="260"/>
        <end position="539"/>
    </location>
</feature>
<dbReference type="GO" id="GO:0004519">
    <property type="term" value="F:endonuclease activity"/>
    <property type="evidence" value="ECO:0007669"/>
    <property type="project" value="InterPro"/>
</dbReference>
<evidence type="ECO:0000313" key="3">
    <source>
        <dbReference type="EMBL" id="SDE36140.1"/>
    </source>
</evidence>
<dbReference type="OrthoDB" id="9760250at2"/>
<sequence>MGQRGIGAKPKHLHLVEGRGPDLFNPDGYRPQAAPMPWEAPGLCRVDRVIAFLESLPITQGKLAGQKLRVRPWQRDFLEAVYTEDDEGNRPVRTAVLSMPRKNGKTQIVAGLALCHLLGPEAEQRGEVYAAANDRFQSGKTFNEIVAILEEFPALEARVNVVKFRKEIEVLTGPGKGSIFAALSADAAGKHGLSPSFIVYDELGQAPKRDLYEALDTAMGARDNPLMVVISTQAADDHAIMSELVDYGQRVNAGELEDPAFHLTFYGAAPEDDPWHPDTWAKANPALGDFRSLSDVERQAAQAQRMPSAEHSFRNLILNQRVSAHVRFIAKAEWDLNSTAPNLDRLKGRPCFGGLDLSQSRDLTAFVLVFPDEAGAFDVLAKFYLPEQGLRDKAEADRVPYDVWARQGYLTAIPGATVDPSFVAQDIAEAAAEYDLQGLAYDRWRIEDLRRELREIGAELPLREFGQGFRDMAPAIDLFERLAAEGQLRHGGHPILTMCAANAVIERDAAGNRKLAKHKSTGRIDGMVALAMALGTANRPEEGEALPACLAEFLD</sequence>
<dbReference type="InterPro" id="IPR005021">
    <property type="entry name" value="Terminase_largesu-like"/>
</dbReference>
<dbReference type="RefSeq" id="WP_074552468.1">
    <property type="nucleotide sequence ID" value="NZ_FNAY01000001.1"/>
</dbReference>
<dbReference type="AlphaFoldDB" id="A0A1G7CBN2"/>
<dbReference type="Pfam" id="PF03354">
    <property type="entry name" value="TerL_ATPase"/>
    <property type="match status" value="1"/>
</dbReference>
<protein>
    <submittedName>
        <fullName evidence="3">Phage terminase-like protein, large subunit, contains N-terminal HTH domain</fullName>
    </submittedName>
</protein>
<dbReference type="Pfam" id="PF20441">
    <property type="entry name" value="TerL_nuclease"/>
    <property type="match status" value="1"/>
</dbReference>
<dbReference type="Gene3D" id="3.30.420.240">
    <property type="match status" value="1"/>
</dbReference>
<evidence type="ECO:0000313" key="4">
    <source>
        <dbReference type="Proteomes" id="UP000183812"/>
    </source>
</evidence>
<dbReference type="Gene3D" id="3.40.50.300">
    <property type="entry name" value="P-loop containing nucleotide triphosphate hydrolases"/>
    <property type="match status" value="1"/>
</dbReference>
<organism evidence="3 4">
    <name type="scientific">Rhodobacter capsulatus</name>
    <name type="common">Rhodopseudomonas capsulata</name>
    <dbReference type="NCBI Taxonomy" id="1061"/>
    <lineage>
        <taxon>Bacteria</taxon>
        <taxon>Pseudomonadati</taxon>
        <taxon>Pseudomonadota</taxon>
        <taxon>Alphaproteobacteria</taxon>
        <taxon>Rhodobacterales</taxon>
        <taxon>Rhodobacter group</taxon>
        <taxon>Rhodobacter</taxon>
    </lineage>
</organism>
<dbReference type="PANTHER" id="PTHR41287">
    <property type="match status" value="1"/>
</dbReference>
<dbReference type="EMBL" id="FNAY01000001">
    <property type="protein sequence ID" value="SDE36140.1"/>
    <property type="molecule type" value="Genomic_DNA"/>
</dbReference>
<dbReference type="InterPro" id="IPR046462">
    <property type="entry name" value="TerL_nuclease"/>
</dbReference>
<dbReference type="Proteomes" id="UP000183812">
    <property type="component" value="Unassembled WGS sequence"/>
</dbReference>
<name>A0A1G7CBN2_RHOCA</name>
<accession>A0A1G7CBN2</accession>
<dbReference type="PANTHER" id="PTHR41287:SF1">
    <property type="entry name" value="PROTEIN YMFN"/>
    <property type="match status" value="1"/>
</dbReference>
<feature type="domain" description="Terminase large subunit-like ATPase" evidence="1">
    <location>
        <begin position="72"/>
        <end position="248"/>
    </location>
</feature>